<comment type="caution">
    <text evidence="1">The sequence shown here is derived from an EMBL/GenBank/DDBJ whole genome shotgun (WGS) entry which is preliminary data.</text>
</comment>
<dbReference type="Proteomes" id="UP001054945">
    <property type="component" value="Unassembled WGS sequence"/>
</dbReference>
<accession>A0AAV4SWA2</accession>
<evidence type="ECO:0000313" key="1">
    <source>
        <dbReference type="EMBL" id="GIY38653.1"/>
    </source>
</evidence>
<reference evidence="1 2" key="1">
    <citation type="submission" date="2021-06" db="EMBL/GenBank/DDBJ databases">
        <title>Caerostris extrusa draft genome.</title>
        <authorList>
            <person name="Kono N."/>
            <person name="Arakawa K."/>
        </authorList>
    </citation>
    <scope>NUCLEOTIDE SEQUENCE [LARGE SCALE GENOMIC DNA]</scope>
</reference>
<dbReference type="EMBL" id="BPLR01010340">
    <property type="protein sequence ID" value="GIY38653.1"/>
    <property type="molecule type" value="Genomic_DNA"/>
</dbReference>
<protein>
    <submittedName>
        <fullName evidence="1">Uncharacterized protein</fullName>
    </submittedName>
</protein>
<proteinExistence type="predicted"/>
<sequence>MDRTKEGKYECDSFFAGQRYVLTVSESNHSSYQNNKKQEMESIRSVLNFIHAVTRKKAKELQFLSDSSSISFKLSHAGFAPPFHEDFYFHRRVRRGVGGVSSALHF</sequence>
<name>A0AAV4SWA2_CAEEX</name>
<organism evidence="1 2">
    <name type="scientific">Caerostris extrusa</name>
    <name type="common">Bark spider</name>
    <name type="synonym">Caerostris bankana</name>
    <dbReference type="NCBI Taxonomy" id="172846"/>
    <lineage>
        <taxon>Eukaryota</taxon>
        <taxon>Metazoa</taxon>
        <taxon>Ecdysozoa</taxon>
        <taxon>Arthropoda</taxon>
        <taxon>Chelicerata</taxon>
        <taxon>Arachnida</taxon>
        <taxon>Araneae</taxon>
        <taxon>Araneomorphae</taxon>
        <taxon>Entelegynae</taxon>
        <taxon>Araneoidea</taxon>
        <taxon>Araneidae</taxon>
        <taxon>Caerostris</taxon>
    </lineage>
</organism>
<gene>
    <name evidence="1" type="ORF">CEXT_503141</name>
</gene>
<keyword evidence="2" id="KW-1185">Reference proteome</keyword>
<evidence type="ECO:0000313" key="2">
    <source>
        <dbReference type="Proteomes" id="UP001054945"/>
    </source>
</evidence>
<dbReference type="AlphaFoldDB" id="A0AAV4SWA2"/>